<accession>A0AAN8MWH9</accession>
<feature type="compositionally biased region" description="Basic and acidic residues" evidence="1">
    <location>
        <begin position="73"/>
        <end position="87"/>
    </location>
</feature>
<feature type="region of interest" description="Disordered" evidence="1">
    <location>
        <begin position="57"/>
        <end position="87"/>
    </location>
</feature>
<dbReference type="AlphaFoldDB" id="A0AAN8MWH9"/>
<sequence length="87" mass="9521">MSAMMRGILRRREYPGTLSCLRGLNSAISRAHHGSLGNTESQSSRYKSTFAVGNPYEIQSLSNSNNPIAGGETLKDMKKDDQESGEQ</sequence>
<organism evidence="2 3">
    <name type="scientific">Orbilia javanica</name>
    <dbReference type="NCBI Taxonomy" id="47235"/>
    <lineage>
        <taxon>Eukaryota</taxon>
        <taxon>Fungi</taxon>
        <taxon>Dikarya</taxon>
        <taxon>Ascomycota</taxon>
        <taxon>Pezizomycotina</taxon>
        <taxon>Orbiliomycetes</taxon>
        <taxon>Orbiliales</taxon>
        <taxon>Orbiliaceae</taxon>
        <taxon>Orbilia</taxon>
    </lineage>
</organism>
<feature type="compositionally biased region" description="Polar residues" evidence="1">
    <location>
        <begin position="57"/>
        <end position="67"/>
    </location>
</feature>
<evidence type="ECO:0000313" key="3">
    <source>
        <dbReference type="Proteomes" id="UP001313282"/>
    </source>
</evidence>
<dbReference type="Proteomes" id="UP001313282">
    <property type="component" value="Unassembled WGS sequence"/>
</dbReference>
<gene>
    <name evidence="2" type="ORF">TWF718_010035</name>
</gene>
<keyword evidence="3" id="KW-1185">Reference proteome</keyword>
<name>A0AAN8MWH9_9PEZI</name>
<protein>
    <submittedName>
        <fullName evidence="2">Uncharacterized protein</fullName>
    </submittedName>
</protein>
<comment type="caution">
    <text evidence="2">The sequence shown here is derived from an EMBL/GenBank/DDBJ whole genome shotgun (WGS) entry which is preliminary data.</text>
</comment>
<reference evidence="2 3" key="1">
    <citation type="submission" date="2019-10" db="EMBL/GenBank/DDBJ databases">
        <authorList>
            <person name="Palmer J.M."/>
        </authorList>
    </citation>
    <scope>NUCLEOTIDE SEQUENCE [LARGE SCALE GENOMIC DNA]</scope>
    <source>
        <strain evidence="2 3">TWF718</strain>
    </source>
</reference>
<dbReference type="EMBL" id="JAVHNR010000008">
    <property type="protein sequence ID" value="KAK6334578.1"/>
    <property type="molecule type" value="Genomic_DNA"/>
</dbReference>
<evidence type="ECO:0000313" key="2">
    <source>
        <dbReference type="EMBL" id="KAK6334578.1"/>
    </source>
</evidence>
<proteinExistence type="predicted"/>
<evidence type="ECO:0000256" key="1">
    <source>
        <dbReference type="SAM" id="MobiDB-lite"/>
    </source>
</evidence>